<proteinExistence type="predicted"/>
<evidence type="ECO:0000259" key="1">
    <source>
        <dbReference type="PROSITE" id="PS50006"/>
    </source>
</evidence>
<dbReference type="SUPFAM" id="SSF49879">
    <property type="entry name" value="SMAD/FHA domain"/>
    <property type="match status" value="1"/>
</dbReference>
<name>A0A3S5BRY1_9PLAT</name>
<dbReference type="EMBL" id="CAAALY010253535">
    <property type="protein sequence ID" value="VEL36915.1"/>
    <property type="molecule type" value="Genomic_DNA"/>
</dbReference>
<dbReference type="InterPro" id="IPR008984">
    <property type="entry name" value="SMAD_FHA_dom_sf"/>
</dbReference>
<accession>A0A3S5BRY1</accession>
<evidence type="ECO:0000313" key="3">
    <source>
        <dbReference type="Proteomes" id="UP000784294"/>
    </source>
</evidence>
<dbReference type="InterPro" id="IPR000253">
    <property type="entry name" value="FHA_dom"/>
</dbReference>
<sequence>MYITSTADFEANSYHGMSADILTTMLSQDTNLLRLLTHRWVTQLLSSHEYAVTPNPTLTRLDCEYRVGLSESECRLAARAVLIPVEDTLGPTIRMSYRQLNVGTDPDSHLRLSQYQLKSSLSPTAAMTTRHCRFVSPTHAVVFYDEWTRHYELLNYSEHGTLVDSVLYSNDISEKPICQLKVYYRCYDVQDIVDPRLIAVSFLCIELVFIR</sequence>
<keyword evidence="3" id="KW-1185">Reference proteome</keyword>
<dbReference type="AlphaFoldDB" id="A0A3S5BRY1"/>
<feature type="domain" description="FHA" evidence="1">
    <location>
        <begin position="100"/>
        <end position="168"/>
    </location>
</feature>
<dbReference type="PROSITE" id="PS50006">
    <property type="entry name" value="FHA_DOMAIN"/>
    <property type="match status" value="1"/>
</dbReference>
<dbReference type="Proteomes" id="UP000784294">
    <property type="component" value="Unassembled WGS sequence"/>
</dbReference>
<gene>
    <name evidence="2" type="ORF">PXEA_LOCUS30355</name>
</gene>
<comment type="caution">
    <text evidence="2">The sequence shown here is derived from an EMBL/GenBank/DDBJ whole genome shotgun (WGS) entry which is preliminary data.</text>
</comment>
<dbReference type="OrthoDB" id="6285622at2759"/>
<protein>
    <recommendedName>
        <fullName evidence="1">FHA domain-containing protein</fullName>
    </recommendedName>
</protein>
<reference evidence="2" key="1">
    <citation type="submission" date="2018-11" db="EMBL/GenBank/DDBJ databases">
        <authorList>
            <consortium name="Pathogen Informatics"/>
        </authorList>
    </citation>
    <scope>NUCLEOTIDE SEQUENCE</scope>
</reference>
<organism evidence="2 3">
    <name type="scientific">Protopolystoma xenopodis</name>
    <dbReference type="NCBI Taxonomy" id="117903"/>
    <lineage>
        <taxon>Eukaryota</taxon>
        <taxon>Metazoa</taxon>
        <taxon>Spiralia</taxon>
        <taxon>Lophotrochozoa</taxon>
        <taxon>Platyhelminthes</taxon>
        <taxon>Monogenea</taxon>
        <taxon>Polyopisthocotylea</taxon>
        <taxon>Polystomatidea</taxon>
        <taxon>Polystomatidae</taxon>
        <taxon>Protopolystoma</taxon>
    </lineage>
</organism>
<evidence type="ECO:0000313" key="2">
    <source>
        <dbReference type="EMBL" id="VEL36915.1"/>
    </source>
</evidence>